<organism evidence="4 5">
    <name type="scientific">Heterodera trifolii</name>
    <dbReference type="NCBI Taxonomy" id="157864"/>
    <lineage>
        <taxon>Eukaryota</taxon>
        <taxon>Metazoa</taxon>
        <taxon>Ecdysozoa</taxon>
        <taxon>Nematoda</taxon>
        <taxon>Chromadorea</taxon>
        <taxon>Rhabditida</taxon>
        <taxon>Tylenchina</taxon>
        <taxon>Tylenchomorpha</taxon>
        <taxon>Tylenchoidea</taxon>
        <taxon>Heteroderidae</taxon>
        <taxon>Heteroderinae</taxon>
        <taxon>Heterodera</taxon>
    </lineage>
</organism>
<evidence type="ECO:0000256" key="3">
    <source>
        <dbReference type="PROSITE-ProRule" id="PRU00023"/>
    </source>
</evidence>
<dbReference type="PROSITE" id="PS50297">
    <property type="entry name" value="ANK_REP_REGION"/>
    <property type="match status" value="2"/>
</dbReference>
<dbReference type="Pfam" id="PF12796">
    <property type="entry name" value="Ank_2"/>
    <property type="match status" value="1"/>
</dbReference>
<dbReference type="PROSITE" id="PS50088">
    <property type="entry name" value="ANK_REPEAT"/>
    <property type="match status" value="2"/>
</dbReference>
<dbReference type="PRINTS" id="PR01415">
    <property type="entry name" value="ANKYRIN"/>
</dbReference>
<dbReference type="EMBL" id="JBICBT010001409">
    <property type="protein sequence ID" value="KAL3067975.1"/>
    <property type="molecule type" value="Genomic_DNA"/>
</dbReference>
<feature type="repeat" description="ANK" evidence="3">
    <location>
        <begin position="63"/>
        <end position="88"/>
    </location>
</feature>
<comment type="caution">
    <text evidence="4">The sequence shown here is derived from an EMBL/GenBank/DDBJ whole genome shotgun (WGS) entry which is preliminary data.</text>
</comment>
<name>A0ABD2HTH1_9BILA</name>
<dbReference type="SMART" id="SM00248">
    <property type="entry name" value="ANK"/>
    <property type="match status" value="2"/>
</dbReference>
<feature type="repeat" description="ANK" evidence="3">
    <location>
        <begin position="10"/>
        <end position="42"/>
    </location>
</feature>
<gene>
    <name evidence="4" type="ORF">niasHT_037965</name>
</gene>
<evidence type="ECO:0000313" key="4">
    <source>
        <dbReference type="EMBL" id="KAL3067975.1"/>
    </source>
</evidence>
<dbReference type="PANTHER" id="PTHR24171:SF8">
    <property type="entry name" value="BRCA1-ASSOCIATED RING DOMAIN PROTEIN 1"/>
    <property type="match status" value="1"/>
</dbReference>
<evidence type="ECO:0000256" key="2">
    <source>
        <dbReference type="ARBA" id="ARBA00023043"/>
    </source>
</evidence>
<keyword evidence="5" id="KW-1185">Reference proteome</keyword>
<dbReference type="Proteomes" id="UP001620626">
    <property type="component" value="Unassembled WGS sequence"/>
</dbReference>
<protein>
    <recommendedName>
        <fullName evidence="6">Ankyrin repeat protein</fullName>
    </recommendedName>
</protein>
<sequence length="111" mass="12382">MAEVNKKDKQGNTPLHIACMLGRKDIVQLLLEKGAKVRSRNNAEWNALDEAKNLADVKKKDIQENTALHIACMLFNKEIARILLENGAKGGRGTAVNGILWMRQSLMETLN</sequence>
<accession>A0ABD2HTH1</accession>
<dbReference type="InterPro" id="IPR036770">
    <property type="entry name" value="Ankyrin_rpt-contain_sf"/>
</dbReference>
<reference evidence="4 5" key="1">
    <citation type="submission" date="2024-10" db="EMBL/GenBank/DDBJ databases">
        <authorList>
            <person name="Kim D."/>
        </authorList>
    </citation>
    <scope>NUCLEOTIDE SEQUENCE [LARGE SCALE GENOMIC DNA]</scope>
    <source>
        <strain evidence="4">BH-2024</strain>
    </source>
</reference>
<proteinExistence type="predicted"/>
<dbReference type="PANTHER" id="PTHR24171">
    <property type="entry name" value="ANKYRIN REPEAT DOMAIN-CONTAINING PROTEIN 39-RELATED"/>
    <property type="match status" value="1"/>
</dbReference>
<dbReference type="Gene3D" id="1.25.40.20">
    <property type="entry name" value="Ankyrin repeat-containing domain"/>
    <property type="match status" value="2"/>
</dbReference>
<dbReference type="AlphaFoldDB" id="A0ABD2HTH1"/>
<keyword evidence="1" id="KW-0677">Repeat</keyword>
<evidence type="ECO:0008006" key="6">
    <source>
        <dbReference type="Google" id="ProtNLM"/>
    </source>
</evidence>
<evidence type="ECO:0000256" key="1">
    <source>
        <dbReference type="ARBA" id="ARBA00022737"/>
    </source>
</evidence>
<keyword evidence="2 3" id="KW-0040">ANK repeat</keyword>
<dbReference type="InterPro" id="IPR002110">
    <property type="entry name" value="Ankyrin_rpt"/>
</dbReference>
<dbReference type="SUPFAM" id="SSF48403">
    <property type="entry name" value="Ankyrin repeat"/>
    <property type="match status" value="1"/>
</dbReference>
<evidence type="ECO:0000313" key="5">
    <source>
        <dbReference type="Proteomes" id="UP001620626"/>
    </source>
</evidence>